<protein>
    <submittedName>
        <fullName evidence="1">Uncharacterized protein</fullName>
    </submittedName>
</protein>
<evidence type="ECO:0000313" key="1">
    <source>
        <dbReference type="EMBL" id="RZC58810.1"/>
    </source>
</evidence>
<sequence>MVVEKTMDMVEFTNPDKAICIRFGIDLFSFIHEVMVNIKVEEIMAVDVGGGSGRDTVIGCALIQGTLIYRDGWGLSPHGAGFLFGGNVVKSCKQFGSHFAVLIS</sequence>
<evidence type="ECO:0000313" key="2">
    <source>
        <dbReference type="Proteomes" id="UP000316621"/>
    </source>
</evidence>
<keyword evidence="2" id="KW-1185">Reference proteome</keyword>
<dbReference type="AlphaFoldDB" id="A0A4Y7JFL7"/>
<gene>
    <name evidence="1" type="ORF">C5167_006111</name>
</gene>
<proteinExistence type="predicted"/>
<dbReference type="Proteomes" id="UP000316621">
    <property type="component" value="Chromosome 4"/>
</dbReference>
<accession>A0A4Y7JFL7</accession>
<organism evidence="1 2">
    <name type="scientific">Papaver somniferum</name>
    <name type="common">Opium poppy</name>
    <dbReference type="NCBI Taxonomy" id="3469"/>
    <lineage>
        <taxon>Eukaryota</taxon>
        <taxon>Viridiplantae</taxon>
        <taxon>Streptophyta</taxon>
        <taxon>Embryophyta</taxon>
        <taxon>Tracheophyta</taxon>
        <taxon>Spermatophyta</taxon>
        <taxon>Magnoliopsida</taxon>
        <taxon>Ranunculales</taxon>
        <taxon>Papaveraceae</taxon>
        <taxon>Papaveroideae</taxon>
        <taxon>Papaver</taxon>
    </lineage>
</organism>
<name>A0A4Y7JFL7_PAPSO</name>
<dbReference type="Gramene" id="RZC58810">
    <property type="protein sequence ID" value="RZC58810"/>
    <property type="gene ID" value="C5167_006111"/>
</dbReference>
<dbReference type="EMBL" id="CM010718">
    <property type="protein sequence ID" value="RZC58810.1"/>
    <property type="molecule type" value="Genomic_DNA"/>
</dbReference>
<reference evidence="1 2" key="1">
    <citation type="journal article" date="2018" name="Science">
        <title>The opium poppy genome and morphinan production.</title>
        <authorList>
            <person name="Guo L."/>
            <person name="Winzer T."/>
            <person name="Yang X."/>
            <person name="Li Y."/>
            <person name="Ning Z."/>
            <person name="He Z."/>
            <person name="Teodor R."/>
            <person name="Lu Y."/>
            <person name="Bowser T.A."/>
            <person name="Graham I.A."/>
            <person name="Ye K."/>
        </authorList>
    </citation>
    <scope>NUCLEOTIDE SEQUENCE [LARGE SCALE GENOMIC DNA]</scope>
    <source>
        <strain evidence="2">cv. HN1</strain>
        <tissue evidence="1">Leaves</tissue>
    </source>
</reference>